<reference evidence="2" key="1">
    <citation type="submission" date="2017-09" db="EMBL/GenBank/DDBJ databases">
        <title>Depth-based differentiation of microbial function through sediment-hosted aquifers and enrichment of novel symbionts in the deep terrestrial subsurface.</title>
        <authorList>
            <person name="Probst A.J."/>
            <person name="Ladd B."/>
            <person name="Jarett J.K."/>
            <person name="Geller-Mcgrath D.E."/>
            <person name="Sieber C.M.K."/>
            <person name="Emerson J.B."/>
            <person name="Anantharaman K."/>
            <person name="Thomas B.C."/>
            <person name="Malmstrom R."/>
            <person name="Stieglmeier M."/>
            <person name="Klingl A."/>
            <person name="Woyke T."/>
            <person name="Ryan C.M."/>
            <person name="Banfield J.F."/>
        </authorList>
    </citation>
    <scope>NUCLEOTIDE SEQUENCE [LARGE SCALE GENOMIC DNA]</scope>
</reference>
<evidence type="ECO:0000313" key="1">
    <source>
        <dbReference type="EMBL" id="PIW34210.1"/>
    </source>
</evidence>
<comment type="caution">
    <text evidence="1">The sequence shown here is derived from an EMBL/GenBank/DDBJ whole genome shotgun (WGS) entry which is preliminary data.</text>
</comment>
<name>A0A2M7H0E9_9BACT</name>
<gene>
    <name evidence="1" type="ORF">COW28_00495</name>
</gene>
<proteinExistence type="predicted"/>
<dbReference type="EMBL" id="PFFY01000024">
    <property type="protein sequence ID" value="PIW34210.1"/>
    <property type="molecule type" value="Genomic_DNA"/>
</dbReference>
<feature type="non-terminal residue" evidence="1">
    <location>
        <position position="15"/>
    </location>
</feature>
<accession>A0A2M7H0E9</accession>
<organism evidence="1 2">
    <name type="scientific">bacterium (Candidatus Ratteibacteria) CG15_BIG_FIL_POST_REV_8_21_14_020_41_12</name>
    <dbReference type="NCBI Taxonomy" id="2014291"/>
    <lineage>
        <taxon>Bacteria</taxon>
        <taxon>Candidatus Ratteibacteria</taxon>
    </lineage>
</organism>
<protein>
    <submittedName>
        <fullName evidence="1">Uncharacterized protein</fullName>
    </submittedName>
</protein>
<sequence>MAIPLLVILGPTAVG</sequence>
<evidence type="ECO:0000313" key="2">
    <source>
        <dbReference type="Proteomes" id="UP000230025"/>
    </source>
</evidence>
<dbReference type="Proteomes" id="UP000230025">
    <property type="component" value="Unassembled WGS sequence"/>
</dbReference>